<feature type="signal peptide" evidence="1">
    <location>
        <begin position="1"/>
        <end position="23"/>
    </location>
</feature>
<proteinExistence type="evidence at transcript level"/>
<dbReference type="RefSeq" id="XP_049845124.1">
    <property type="nucleotide sequence ID" value="XM_049989167.1"/>
</dbReference>
<organism evidence="2">
    <name type="scientific">Schistocerca gregaria</name>
    <name type="common">Desert locust</name>
    <name type="synonym">Gryllus gregarius</name>
    <dbReference type="NCBI Taxonomy" id="7010"/>
    <lineage>
        <taxon>Eukaryota</taxon>
        <taxon>Metazoa</taxon>
        <taxon>Ecdysozoa</taxon>
        <taxon>Arthropoda</taxon>
        <taxon>Hexapoda</taxon>
        <taxon>Insecta</taxon>
        <taxon>Pterygota</taxon>
        <taxon>Neoptera</taxon>
        <taxon>Polyneoptera</taxon>
        <taxon>Orthoptera</taxon>
        <taxon>Caelifera</taxon>
        <taxon>Acrididea</taxon>
        <taxon>Acridomorpha</taxon>
        <taxon>Acridoidea</taxon>
        <taxon>Acrididae</taxon>
        <taxon>Cyrtacanthacridinae</taxon>
        <taxon>Schistocerca</taxon>
    </lineage>
</organism>
<reference evidence="2" key="1">
    <citation type="journal article" date="2017" name="Sci. Rep.">
        <title>The ecdysis triggering hormone system is essential for successful moulting of a major hemimetabolous pest insect, Schistocerca gregaria.</title>
        <authorList>
            <person name="Lenaerts C."/>
            <person name="Cools D."/>
            <person name="Verdonck R."/>
            <person name="Verbakel L."/>
            <person name="Vanden Broeck J."/>
            <person name="Marchal E."/>
        </authorList>
    </citation>
    <scope>NUCLEOTIDE SEQUENCE</scope>
</reference>
<dbReference type="OrthoDB" id="6339926at2759"/>
<evidence type="ECO:0000313" key="2">
    <source>
        <dbReference type="EMBL" id="ARK38544.1"/>
    </source>
</evidence>
<keyword evidence="1" id="KW-0732">Signal</keyword>
<dbReference type="EMBL" id="KY129673">
    <property type="protein sequence ID" value="ARK38544.1"/>
    <property type="molecule type" value="mRNA"/>
</dbReference>
<dbReference type="KEGG" id="sgre:126297876"/>
<name>A0A1W6FBF6_SCHGR</name>
<dbReference type="GeneID" id="126297876"/>
<sequence>MLLFKETFASLAVLVVLVAAAAAEPDEGANLFLKASRSVPHVGRRSDFFLKTAKSVPRIGRRSDLFLKSAKSVPRIGRRTNLAAIEAQDGSEWLWPGGADAMPAPVRRQAYYVRKDGQPVMWSDVARDVEENPDLWPWNDFDAGNTREVDNSR</sequence>
<feature type="chain" id="PRO_5012009409" evidence="1">
    <location>
        <begin position="24"/>
        <end position="153"/>
    </location>
</feature>
<evidence type="ECO:0000256" key="1">
    <source>
        <dbReference type="SAM" id="SignalP"/>
    </source>
</evidence>
<dbReference type="AlphaFoldDB" id="A0A1W6FBF6"/>
<accession>A0A1W6FBF6</accession>
<protein>
    <submittedName>
        <fullName evidence="2">Ecdysis triggering hormone</fullName>
    </submittedName>
</protein>